<protein>
    <submittedName>
        <fullName evidence="2">Uncharacterized protein</fullName>
    </submittedName>
</protein>
<name>A0A6J5N8J4_9CAUD</name>
<accession>A0A6J5N8J4</accession>
<keyword evidence="1" id="KW-1133">Transmembrane helix</keyword>
<organism evidence="2">
    <name type="scientific">uncultured Caudovirales phage</name>
    <dbReference type="NCBI Taxonomy" id="2100421"/>
    <lineage>
        <taxon>Viruses</taxon>
        <taxon>Duplodnaviria</taxon>
        <taxon>Heunggongvirae</taxon>
        <taxon>Uroviricota</taxon>
        <taxon>Caudoviricetes</taxon>
        <taxon>Peduoviridae</taxon>
        <taxon>Maltschvirus</taxon>
        <taxon>Maltschvirus maltsch</taxon>
    </lineage>
</organism>
<evidence type="ECO:0000313" key="2">
    <source>
        <dbReference type="EMBL" id="CAB4155419.1"/>
    </source>
</evidence>
<gene>
    <name evidence="2" type="ORF">UFOVP672_10</name>
</gene>
<reference evidence="2" key="1">
    <citation type="submission" date="2020-04" db="EMBL/GenBank/DDBJ databases">
        <authorList>
            <person name="Chiriac C."/>
            <person name="Salcher M."/>
            <person name="Ghai R."/>
            <person name="Kavagutti S V."/>
        </authorList>
    </citation>
    <scope>NUCLEOTIDE SEQUENCE</scope>
</reference>
<proteinExistence type="predicted"/>
<keyword evidence="1" id="KW-0472">Membrane</keyword>
<evidence type="ECO:0000256" key="1">
    <source>
        <dbReference type="SAM" id="Phobius"/>
    </source>
</evidence>
<keyword evidence="1" id="KW-0812">Transmembrane</keyword>
<feature type="transmembrane region" description="Helical" evidence="1">
    <location>
        <begin position="13"/>
        <end position="33"/>
    </location>
</feature>
<sequence>MTPLLTTIIPDEVIVTLLCTIATGVGTAFAFLWTRMNRLSMRVSALTSEVGIYRHCPAPVCPLKDVRHDFNTLSQSEG</sequence>
<dbReference type="EMBL" id="LR796636">
    <property type="protein sequence ID" value="CAB4155419.1"/>
    <property type="molecule type" value="Genomic_DNA"/>
</dbReference>